<dbReference type="EC" id="2.7.11.1" evidence="1"/>
<evidence type="ECO:0000256" key="1">
    <source>
        <dbReference type="ARBA" id="ARBA00012513"/>
    </source>
</evidence>
<evidence type="ECO:0000313" key="10">
    <source>
        <dbReference type="EMBL" id="OHT09194.1"/>
    </source>
</evidence>
<proteinExistence type="predicted"/>
<comment type="caution">
    <text evidence="10">The sequence shown here is derived from an EMBL/GenBank/DDBJ whole genome shotgun (WGS) entry which is preliminary data.</text>
</comment>
<feature type="domain" description="Protein kinase" evidence="9">
    <location>
        <begin position="1"/>
        <end position="272"/>
    </location>
</feature>
<dbReference type="GeneID" id="94837025"/>
<dbReference type="EMBL" id="MLAK01000646">
    <property type="protein sequence ID" value="OHT09194.1"/>
    <property type="molecule type" value="Genomic_DNA"/>
</dbReference>
<dbReference type="PANTHER" id="PTHR24361">
    <property type="entry name" value="MITOGEN-ACTIVATED KINASE KINASE KINASE"/>
    <property type="match status" value="1"/>
</dbReference>
<comment type="catalytic activity">
    <reaction evidence="7">
        <text>L-threonyl-[protein] + ATP = O-phospho-L-threonyl-[protein] + ADP + H(+)</text>
        <dbReference type="Rhea" id="RHEA:46608"/>
        <dbReference type="Rhea" id="RHEA-COMP:11060"/>
        <dbReference type="Rhea" id="RHEA-COMP:11605"/>
        <dbReference type="ChEBI" id="CHEBI:15378"/>
        <dbReference type="ChEBI" id="CHEBI:30013"/>
        <dbReference type="ChEBI" id="CHEBI:30616"/>
        <dbReference type="ChEBI" id="CHEBI:61977"/>
        <dbReference type="ChEBI" id="CHEBI:456216"/>
        <dbReference type="EC" id="2.7.11.1"/>
    </reaction>
</comment>
<sequence length="606" mass="70576">MLAMISKNIYNYCDMYLGYHYESEILVAVKCYKGRNSRTAYERELEFYRTVKHRNILRCYGYIETRSFVQRRQLILQYMCNDTLRTCIPQLSSNGKSKILIDILYGIDYLHSFGIMHRDIKTDNILLNYDYHAYISDFDSCQSYVVRNFQSNDDNSKSETSSLIYQHEIHSGVGTMRYMSPENYLGAKCSFQSDLYSLGMIVYEMCTEKVPYYDHNIEDIKSLVENGITPYLSFKDYGKIVKIFDICKSLNVSGRSTIFYLIHKVRSSQLFFPECILYELDKQMDLLEKYRYDVSSRRADVCAIIESAANNELDSIYFYGKMLKNGIIVNNNIPNNKEAFKMFEIAANQNHIESCYQLGKYYYQSYGEGKRDSFQYFKFGALHNHKKSMYYLAKCYLQSIGCKGNIEKGINYLITSSSLNYPKAQSELGVMLFQGELVEQDLDLATFLLSQAGIFYDKRANSIYWIFLKETQYQNLEDFTAVNALFITNQKIIKSEKNKEDTKCRILAHYQLAYHTNDPISLYIIGRFTFGEYGGGNKIKALHWVQKSASMKLGNALFFLGAIKESENEAEALNIYSEAINNGSHKAIYRMMQKYLNLDQKIIVRK</sequence>
<dbReference type="InterPro" id="IPR008271">
    <property type="entry name" value="Ser/Thr_kinase_AS"/>
</dbReference>
<comment type="catalytic activity">
    <reaction evidence="8">
        <text>L-seryl-[protein] + ATP = O-phospho-L-seryl-[protein] + ADP + H(+)</text>
        <dbReference type="Rhea" id="RHEA:17989"/>
        <dbReference type="Rhea" id="RHEA-COMP:9863"/>
        <dbReference type="Rhea" id="RHEA-COMP:11604"/>
        <dbReference type="ChEBI" id="CHEBI:15378"/>
        <dbReference type="ChEBI" id="CHEBI:29999"/>
        <dbReference type="ChEBI" id="CHEBI:30616"/>
        <dbReference type="ChEBI" id="CHEBI:83421"/>
        <dbReference type="ChEBI" id="CHEBI:456216"/>
        <dbReference type="EC" id="2.7.11.1"/>
    </reaction>
</comment>
<evidence type="ECO:0000256" key="7">
    <source>
        <dbReference type="ARBA" id="ARBA00047899"/>
    </source>
</evidence>
<dbReference type="GO" id="GO:0004674">
    <property type="term" value="F:protein serine/threonine kinase activity"/>
    <property type="evidence" value="ECO:0007669"/>
    <property type="project" value="UniProtKB-KW"/>
</dbReference>
<keyword evidence="5" id="KW-0418">Kinase</keyword>
<protein>
    <recommendedName>
        <fullName evidence="1">non-specific serine/threonine protein kinase</fullName>
        <ecNumber evidence="1">2.7.11.1</ecNumber>
    </recommendedName>
</protein>
<dbReference type="SMART" id="SM00671">
    <property type="entry name" value="SEL1"/>
    <property type="match status" value="6"/>
</dbReference>
<evidence type="ECO:0000256" key="3">
    <source>
        <dbReference type="ARBA" id="ARBA00022679"/>
    </source>
</evidence>
<keyword evidence="4" id="KW-0547">Nucleotide-binding</keyword>
<dbReference type="GO" id="GO:0005737">
    <property type="term" value="C:cytoplasm"/>
    <property type="evidence" value="ECO:0007669"/>
    <property type="project" value="TreeGrafter"/>
</dbReference>
<dbReference type="VEuPathDB" id="TrichDB:TRFO_22026"/>
<dbReference type="SUPFAM" id="SSF81901">
    <property type="entry name" value="HCP-like"/>
    <property type="match status" value="2"/>
</dbReference>
<evidence type="ECO:0000256" key="5">
    <source>
        <dbReference type="ARBA" id="ARBA00022777"/>
    </source>
</evidence>
<accession>A0A1J4KDX6</accession>
<evidence type="ECO:0000256" key="6">
    <source>
        <dbReference type="ARBA" id="ARBA00022840"/>
    </source>
</evidence>
<dbReference type="SMART" id="SM00220">
    <property type="entry name" value="S_TKc"/>
    <property type="match status" value="1"/>
</dbReference>
<dbReference type="InterPro" id="IPR011009">
    <property type="entry name" value="Kinase-like_dom_sf"/>
</dbReference>
<keyword evidence="2" id="KW-0723">Serine/threonine-protein kinase</keyword>
<dbReference type="Proteomes" id="UP000179807">
    <property type="component" value="Unassembled WGS sequence"/>
</dbReference>
<evidence type="ECO:0000259" key="9">
    <source>
        <dbReference type="PROSITE" id="PS50011"/>
    </source>
</evidence>
<dbReference type="PROSITE" id="PS50011">
    <property type="entry name" value="PROTEIN_KINASE_DOM"/>
    <property type="match status" value="1"/>
</dbReference>
<keyword evidence="6" id="KW-0067">ATP-binding</keyword>
<dbReference type="InterPro" id="IPR000719">
    <property type="entry name" value="Prot_kinase_dom"/>
</dbReference>
<keyword evidence="3" id="KW-0808">Transferase</keyword>
<dbReference type="RefSeq" id="XP_068362330.1">
    <property type="nucleotide sequence ID" value="XM_068502321.1"/>
</dbReference>
<dbReference type="AlphaFoldDB" id="A0A1J4KDX6"/>
<dbReference type="Pfam" id="PF00069">
    <property type="entry name" value="Pkinase"/>
    <property type="match status" value="1"/>
</dbReference>
<keyword evidence="11" id="KW-1185">Reference proteome</keyword>
<evidence type="ECO:0000256" key="8">
    <source>
        <dbReference type="ARBA" id="ARBA00048679"/>
    </source>
</evidence>
<dbReference type="InterPro" id="IPR006597">
    <property type="entry name" value="Sel1-like"/>
</dbReference>
<organism evidence="10 11">
    <name type="scientific">Tritrichomonas foetus</name>
    <dbReference type="NCBI Taxonomy" id="1144522"/>
    <lineage>
        <taxon>Eukaryota</taxon>
        <taxon>Metamonada</taxon>
        <taxon>Parabasalia</taxon>
        <taxon>Tritrichomonadida</taxon>
        <taxon>Tritrichomonadidae</taxon>
        <taxon>Tritrichomonas</taxon>
    </lineage>
</organism>
<name>A0A1J4KDX6_9EUKA</name>
<reference evidence="10" key="1">
    <citation type="submission" date="2016-10" db="EMBL/GenBank/DDBJ databases">
        <authorList>
            <person name="Benchimol M."/>
            <person name="Almeida L.G."/>
            <person name="Vasconcelos A.T."/>
            <person name="Perreira-Neves A."/>
            <person name="Rosa I.A."/>
            <person name="Tasca T."/>
            <person name="Bogo M.R."/>
            <person name="de Souza W."/>
        </authorList>
    </citation>
    <scope>NUCLEOTIDE SEQUENCE [LARGE SCALE GENOMIC DNA]</scope>
    <source>
        <strain evidence="10">K</strain>
    </source>
</reference>
<dbReference type="Gene3D" id="1.25.40.10">
    <property type="entry name" value="Tetratricopeptide repeat domain"/>
    <property type="match status" value="2"/>
</dbReference>
<evidence type="ECO:0000256" key="2">
    <source>
        <dbReference type="ARBA" id="ARBA00022527"/>
    </source>
</evidence>
<evidence type="ECO:0000256" key="4">
    <source>
        <dbReference type="ARBA" id="ARBA00022741"/>
    </source>
</evidence>
<dbReference type="PROSITE" id="PS00108">
    <property type="entry name" value="PROTEIN_KINASE_ST"/>
    <property type="match status" value="1"/>
</dbReference>
<dbReference type="InterPro" id="IPR053235">
    <property type="entry name" value="Ser_Thr_kinase"/>
</dbReference>
<dbReference type="Gene3D" id="1.10.510.10">
    <property type="entry name" value="Transferase(Phosphotransferase) domain 1"/>
    <property type="match status" value="1"/>
</dbReference>
<dbReference type="SUPFAM" id="SSF56112">
    <property type="entry name" value="Protein kinase-like (PK-like)"/>
    <property type="match status" value="1"/>
</dbReference>
<dbReference type="Pfam" id="PF08238">
    <property type="entry name" value="Sel1"/>
    <property type="match status" value="5"/>
</dbReference>
<evidence type="ECO:0000313" key="11">
    <source>
        <dbReference type="Proteomes" id="UP000179807"/>
    </source>
</evidence>
<dbReference type="InterPro" id="IPR011990">
    <property type="entry name" value="TPR-like_helical_dom_sf"/>
</dbReference>
<dbReference type="PANTHER" id="PTHR24361:SF433">
    <property type="entry name" value="PROTEIN KINASE DOMAIN-CONTAINING PROTEIN"/>
    <property type="match status" value="1"/>
</dbReference>
<gene>
    <name evidence="10" type="ORF">TRFO_22026</name>
</gene>
<dbReference type="GO" id="GO:0005524">
    <property type="term" value="F:ATP binding"/>
    <property type="evidence" value="ECO:0007669"/>
    <property type="project" value="UniProtKB-KW"/>
</dbReference>